<evidence type="ECO:0000313" key="3">
    <source>
        <dbReference type="EnsemblFungi" id="EJT79862"/>
    </source>
</evidence>
<reference evidence="3" key="5">
    <citation type="submission" date="2018-04" db="UniProtKB">
        <authorList>
            <consortium name="EnsemblFungi"/>
        </authorList>
    </citation>
    <scope>IDENTIFICATION</scope>
    <source>
        <strain evidence="3">R3-111a-1</strain>
    </source>
</reference>
<dbReference type="GeneID" id="20345403"/>
<feature type="region of interest" description="Disordered" evidence="1">
    <location>
        <begin position="555"/>
        <end position="576"/>
    </location>
</feature>
<dbReference type="HOGENOM" id="CLU_457855_0_0_1"/>
<evidence type="ECO:0000313" key="4">
    <source>
        <dbReference type="Proteomes" id="UP000006039"/>
    </source>
</evidence>
<feature type="compositionally biased region" description="Basic and acidic residues" evidence="1">
    <location>
        <begin position="561"/>
        <end position="576"/>
    </location>
</feature>
<reference evidence="3" key="4">
    <citation type="journal article" date="2015" name="G3 (Bethesda)">
        <title>Genome sequences of three phytopathogenic species of the Magnaporthaceae family of fungi.</title>
        <authorList>
            <person name="Okagaki L.H."/>
            <person name="Nunes C.C."/>
            <person name="Sailsbery J."/>
            <person name="Clay B."/>
            <person name="Brown D."/>
            <person name="John T."/>
            <person name="Oh Y."/>
            <person name="Young N."/>
            <person name="Fitzgerald M."/>
            <person name="Haas B.J."/>
            <person name="Zeng Q."/>
            <person name="Young S."/>
            <person name="Adiconis X."/>
            <person name="Fan L."/>
            <person name="Levin J.Z."/>
            <person name="Mitchell T.K."/>
            <person name="Okubara P.A."/>
            <person name="Farman M.L."/>
            <person name="Kohn L.M."/>
            <person name="Birren B."/>
            <person name="Ma L.-J."/>
            <person name="Dean R.A."/>
        </authorList>
    </citation>
    <scope>NUCLEOTIDE SEQUENCE</scope>
    <source>
        <strain evidence="3">R3-111a-1</strain>
    </source>
</reference>
<evidence type="ECO:0000256" key="1">
    <source>
        <dbReference type="SAM" id="MobiDB-lite"/>
    </source>
</evidence>
<dbReference type="AlphaFoldDB" id="J3NUI9"/>
<keyword evidence="4" id="KW-1185">Reference proteome</keyword>
<dbReference type="Proteomes" id="UP000006039">
    <property type="component" value="Unassembled WGS sequence"/>
</dbReference>
<evidence type="ECO:0000313" key="2">
    <source>
        <dbReference type="EMBL" id="EJT79862.1"/>
    </source>
</evidence>
<feature type="region of interest" description="Disordered" evidence="1">
    <location>
        <begin position="1"/>
        <end position="64"/>
    </location>
</feature>
<reference evidence="2" key="3">
    <citation type="submission" date="2010-09" db="EMBL/GenBank/DDBJ databases">
        <title>Annotation of Gaeumannomyces graminis var. tritici R3-111a-1.</title>
        <authorList>
            <consortium name="The Broad Institute Genome Sequencing Platform"/>
            <person name="Ma L.-J."/>
            <person name="Dead R."/>
            <person name="Young S.K."/>
            <person name="Zeng Q."/>
            <person name="Gargeya S."/>
            <person name="Fitzgerald M."/>
            <person name="Haas B."/>
            <person name="Abouelleil A."/>
            <person name="Alvarado L."/>
            <person name="Arachchi H.M."/>
            <person name="Berlin A."/>
            <person name="Brown A."/>
            <person name="Chapman S.B."/>
            <person name="Chen Z."/>
            <person name="Dunbar C."/>
            <person name="Freedman E."/>
            <person name="Gearin G."/>
            <person name="Gellesch M."/>
            <person name="Goldberg J."/>
            <person name="Griggs A."/>
            <person name="Gujja S."/>
            <person name="Heiman D."/>
            <person name="Howarth C."/>
            <person name="Larson L."/>
            <person name="Lui A."/>
            <person name="MacDonald P.J.P."/>
            <person name="Mehta T."/>
            <person name="Montmayeur A."/>
            <person name="Murphy C."/>
            <person name="Neiman D."/>
            <person name="Pearson M."/>
            <person name="Priest M."/>
            <person name="Roberts A."/>
            <person name="Saif S."/>
            <person name="Shea T."/>
            <person name="Shenoy N."/>
            <person name="Sisk P."/>
            <person name="Stolte C."/>
            <person name="Sykes S."/>
            <person name="Yandava C."/>
            <person name="Wortman J."/>
            <person name="Nusbaum C."/>
            <person name="Birren B."/>
        </authorList>
    </citation>
    <scope>NUCLEOTIDE SEQUENCE</scope>
    <source>
        <strain evidence="2">R3-111a-1</strain>
    </source>
</reference>
<dbReference type="EMBL" id="GL385396">
    <property type="protein sequence ID" value="EJT79862.1"/>
    <property type="molecule type" value="Genomic_DNA"/>
</dbReference>
<organism evidence="2">
    <name type="scientific">Gaeumannomyces tritici (strain R3-111a-1)</name>
    <name type="common">Wheat and barley take-all root rot fungus</name>
    <name type="synonym">Gaeumannomyces graminis var. tritici</name>
    <dbReference type="NCBI Taxonomy" id="644352"/>
    <lineage>
        <taxon>Eukaryota</taxon>
        <taxon>Fungi</taxon>
        <taxon>Dikarya</taxon>
        <taxon>Ascomycota</taxon>
        <taxon>Pezizomycotina</taxon>
        <taxon>Sordariomycetes</taxon>
        <taxon>Sordariomycetidae</taxon>
        <taxon>Magnaporthales</taxon>
        <taxon>Magnaporthaceae</taxon>
        <taxon>Gaeumannomyces</taxon>
    </lineage>
</organism>
<reference evidence="2" key="2">
    <citation type="submission" date="2010-07" db="EMBL/GenBank/DDBJ databases">
        <authorList>
            <consortium name="The Broad Institute Genome Sequencing Platform"/>
            <consortium name="Broad Institute Genome Sequencing Center for Infectious Disease"/>
            <person name="Ma L.-J."/>
            <person name="Dead R."/>
            <person name="Young S."/>
            <person name="Zeng Q."/>
            <person name="Koehrsen M."/>
            <person name="Alvarado L."/>
            <person name="Berlin A."/>
            <person name="Chapman S.B."/>
            <person name="Chen Z."/>
            <person name="Freedman E."/>
            <person name="Gellesch M."/>
            <person name="Goldberg J."/>
            <person name="Griggs A."/>
            <person name="Gujja S."/>
            <person name="Heilman E.R."/>
            <person name="Heiman D."/>
            <person name="Hepburn T."/>
            <person name="Howarth C."/>
            <person name="Jen D."/>
            <person name="Larson L."/>
            <person name="Mehta T."/>
            <person name="Neiman D."/>
            <person name="Pearson M."/>
            <person name="Roberts A."/>
            <person name="Saif S."/>
            <person name="Shea T."/>
            <person name="Shenoy N."/>
            <person name="Sisk P."/>
            <person name="Stolte C."/>
            <person name="Sykes S."/>
            <person name="Walk T."/>
            <person name="White J."/>
            <person name="Yandava C."/>
            <person name="Haas B."/>
            <person name="Nusbaum C."/>
            <person name="Birren B."/>
        </authorList>
    </citation>
    <scope>NUCLEOTIDE SEQUENCE</scope>
    <source>
        <strain evidence="2">R3-111a-1</strain>
    </source>
</reference>
<dbReference type="RefSeq" id="XP_009221007.1">
    <property type="nucleotide sequence ID" value="XM_009222743.1"/>
</dbReference>
<reference evidence="4" key="1">
    <citation type="submission" date="2010-07" db="EMBL/GenBank/DDBJ databases">
        <title>The genome sequence of Gaeumannomyces graminis var. tritici strain R3-111a-1.</title>
        <authorList>
            <consortium name="The Broad Institute Genome Sequencing Platform"/>
            <person name="Ma L.-J."/>
            <person name="Dead R."/>
            <person name="Young S."/>
            <person name="Zeng Q."/>
            <person name="Koehrsen M."/>
            <person name="Alvarado L."/>
            <person name="Berlin A."/>
            <person name="Chapman S.B."/>
            <person name="Chen Z."/>
            <person name="Freedman E."/>
            <person name="Gellesch M."/>
            <person name="Goldberg J."/>
            <person name="Griggs A."/>
            <person name="Gujja S."/>
            <person name="Heilman E.R."/>
            <person name="Heiman D."/>
            <person name="Hepburn T."/>
            <person name="Howarth C."/>
            <person name="Jen D."/>
            <person name="Larson L."/>
            <person name="Mehta T."/>
            <person name="Neiman D."/>
            <person name="Pearson M."/>
            <person name="Roberts A."/>
            <person name="Saif S."/>
            <person name="Shea T."/>
            <person name="Shenoy N."/>
            <person name="Sisk P."/>
            <person name="Stolte C."/>
            <person name="Sykes S."/>
            <person name="Walk T."/>
            <person name="White J."/>
            <person name="Yandava C."/>
            <person name="Haas B."/>
            <person name="Nusbaum C."/>
            <person name="Birren B."/>
        </authorList>
    </citation>
    <scope>NUCLEOTIDE SEQUENCE [LARGE SCALE GENOMIC DNA]</scope>
    <source>
        <strain evidence="4">R3-111a-1</strain>
    </source>
</reference>
<accession>J3NUI9</accession>
<feature type="compositionally biased region" description="Polar residues" evidence="1">
    <location>
        <begin position="52"/>
        <end position="63"/>
    </location>
</feature>
<sequence length="596" mass="67749">MYNLRSRNRGRAAAQGTAQDAGSPPSPAPDDGEVSTSDETSTNDEADDNTACPPQTDESSTSIVFGDDLPTTVYRWNTKLARGSSCPTELRFQPRMLCDDSGDSEADSEAGSTAAEISVWREGELVVHLGDLHAVPHLTKTSTGNYLVDGLRFLFCSVPWEAWLLSLLLLLLWRCWAYTIKPELEDANCILPAAEYLHNSSIALIHILVPLLNPFTIPDMNIALENRALAQKLLHHTEHPLTELNYDLRRETWDENSQRPDLEALVRQCCDAITNLERDLVFPDEEENSHMWSPRWWLEQLRPRIEQNQQKMRDLQDHLDGGHIPEGLDEHVYRHFRNGPCRPAPDQDLDEIGHHLADTISDVARTCDALLKKLASVRENLGILAYGLPYIVDGYTDWWQKKYGSPKSTNLVNKLLGMDSTSTNFFTIVGDIYLPYFEHVLKHVAAAHEQAEAPCTRLSELRAALDRAGFSATDSTRSRARGFFDGTVPALPFWHKYVELDSSPPSLKCRLLDKPYSTIQALGEVLTVFDSRVTSEVILDKYEMQNQMMVEKWQKERKKNAKEERRKERAKLRSEAKDSGFGMQKLYEDYYGWLRE</sequence>
<proteinExistence type="predicted"/>
<protein>
    <submittedName>
        <fullName evidence="2 3">Uncharacterized protein</fullName>
    </submittedName>
</protein>
<gene>
    <name evidence="3" type="primary">20345403</name>
    <name evidence="2" type="ORF">GGTG_04945</name>
</gene>
<feature type="compositionally biased region" description="Basic residues" evidence="1">
    <location>
        <begin position="1"/>
        <end position="10"/>
    </location>
</feature>
<name>J3NUI9_GAET3</name>
<dbReference type="VEuPathDB" id="FungiDB:GGTG_04945"/>
<dbReference type="EnsemblFungi" id="EJT79862">
    <property type="protein sequence ID" value="EJT79862"/>
    <property type="gene ID" value="GGTG_04945"/>
</dbReference>